<proteinExistence type="predicted"/>
<dbReference type="OrthoDB" id="2143914at2759"/>
<feature type="domain" description="Myb-like" evidence="2">
    <location>
        <begin position="127"/>
        <end position="192"/>
    </location>
</feature>
<evidence type="ECO:0000256" key="1">
    <source>
        <dbReference type="SAM" id="MobiDB-lite"/>
    </source>
</evidence>
<feature type="region of interest" description="Disordered" evidence="1">
    <location>
        <begin position="859"/>
        <end position="937"/>
    </location>
</feature>
<feature type="compositionally biased region" description="Low complexity" evidence="1">
    <location>
        <begin position="863"/>
        <end position="881"/>
    </location>
</feature>
<dbReference type="PANTHER" id="PTHR45614">
    <property type="entry name" value="MYB PROTEIN-RELATED"/>
    <property type="match status" value="1"/>
</dbReference>
<dbReference type="InterPro" id="IPR017930">
    <property type="entry name" value="Myb_dom"/>
</dbReference>
<dbReference type="InterPro" id="IPR050560">
    <property type="entry name" value="MYB_TF"/>
</dbReference>
<feature type="compositionally biased region" description="Low complexity" evidence="1">
    <location>
        <begin position="741"/>
        <end position="752"/>
    </location>
</feature>
<feature type="domain" description="Myb-like" evidence="2">
    <location>
        <begin position="201"/>
        <end position="240"/>
    </location>
</feature>
<comment type="caution">
    <text evidence="4">The sequence shown here is derived from an EMBL/GenBank/DDBJ whole genome shotgun (WGS) entry which is preliminary data.</text>
</comment>
<feature type="region of interest" description="Disordered" evidence="1">
    <location>
        <begin position="40"/>
        <end position="77"/>
    </location>
</feature>
<feature type="region of interest" description="Disordered" evidence="1">
    <location>
        <begin position="722"/>
        <end position="805"/>
    </location>
</feature>
<feature type="domain" description="HTH myb-type" evidence="3">
    <location>
        <begin position="172"/>
        <end position="196"/>
    </location>
</feature>
<dbReference type="Pfam" id="PF00249">
    <property type="entry name" value="Myb_DNA-binding"/>
    <property type="match status" value="1"/>
</dbReference>
<dbReference type="InterPro" id="IPR001005">
    <property type="entry name" value="SANT/Myb"/>
</dbReference>
<dbReference type="InterPro" id="IPR009057">
    <property type="entry name" value="Homeodomain-like_sf"/>
</dbReference>
<gene>
    <name evidence="4" type="ORF">FNF27_05637</name>
</gene>
<dbReference type="Proteomes" id="UP000322899">
    <property type="component" value="Unassembled WGS sequence"/>
</dbReference>
<sequence length="963" mass="98568">MDGTPVSSLGTARHSGNHQMQSAFAPLAAAPTGVILPGVSAANPAPPSHLSPPRPAHGAGMSEAAMSAARPGPPRGAAADVESARAMATLSGLPADAPPEQYADAIRTAGAARLHELHRNAANVKLKTADGKNIWTLHEDEGVLGFVVAAIQRHRFTPAVPYVDWPWDTCSARHLGASRSAKQCRERWANVLNPFMKHDEPWTAAEMDLLIRLHGTFGNKWREIAKRCAGRSTNKVKNLFYSCERRIRRTHPSLKEGAPGYAAEIAKELYRVLAGQPKPRRHDEEAAASAVAHLPKIGQQTSLRGPSGSFHQSGAVAPPGAQSQSGPGQQHAWPISGSTPPMGPGSVYGSSSDMYGTPFTGHGFVGSSAGGFPAPAAYGSSAGAYMGGWPGARSHGGFAPATPGYSPPSAGLVVVKTPAGPMRLMPDGSFVALPERGAVAEPPRAYAGSAGAEPFARGHVPVSASFSGGGFPTAGFGGSVYAAQQQQQQQQQQNHHHQMQMQMQAQMQMHHRQMQQQHGDLPSGARPSLAPPSVGGPPLPSAYDMRPAFHTAPGSAAAMHYYRSPSYLQPHPAGDAWNPTPARTVAPSASSAAAPAHASTASTAMTGSGASPAGFPPTSSGWPRPRAASYGLESLAQAAAVDAGPAPRVEASPPAPADASHGTATMSVDEEELGSGGVGSNISLHATQRGAAAARATRPLMGRSAAGTYGSSAGARLALVEATDDEGERRRSPGASSSRQAAPASGMPAAAAERSSKRQRSPRQSDGSHSARSAHSDTRHVHDPKRTCTKTTPRGGEDGSGKRTVAVGGTASMAATSAMRWPGVGLSASGMISQAVREPHPAAPRVCVPRADAGPMSGAFPTATSSSSSSSAAAAMGAAVADADDARPVIRAGARRQLHGTLVGGDGYDSGDDDEVPATSRSSGKRGDATAAGDSCGGFVVRNGRGGACEVVSLEEAIESMSV</sequence>
<organism evidence="4 5">
    <name type="scientific">Cafeteria roenbergensis</name>
    <name type="common">Marine flagellate</name>
    <dbReference type="NCBI Taxonomy" id="33653"/>
    <lineage>
        <taxon>Eukaryota</taxon>
        <taxon>Sar</taxon>
        <taxon>Stramenopiles</taxon>
        <taxon>Bigyra</taxon>
        <taxon>Opalozoa</taxon>
        <taxon>Bicosoecida</taxon>
        <taxon>Cafeteriaceae</taxon>
        <taxon>Cafeteria</taxon>
    </lineage>
</organism>
<feature type="region of interest" description="Disordered" evidence="1">
    <location>
        <begin position="299"/>
        <end position="349"/>
    </location>
</feature>
<name>A0A5A8E521_CAFRO</name>
<evidence type="ECO:0000313" key="5">
    <source>
        <dbReference type="Proteomes" id="UP000322899"/>
    </source>
</evidence>
<feature type="compositionally biased region" description="Low complexity" evidence="1">
    <location>
        <begin position="579"/>
        <end position="613"/>
    </location>
</feature>
<dbReference type="AlphaFoldDB" id="A0A5A8E521"/>
<feature type="compositionally biased region" description="Low complexity" evidence="1">
    <location>
        <begin position="317"/>
        <end position="330"/>
    </location>
</feature>
<feature type="region of interest" description="Disordered" evidence="1">
    <location>
        <begin position="639"/>
        <end position="664"/>
    </location>
</feature>
<feature type="compositionally biased region" description="Pro residues" evidence="1">
    <location>
        <begin position="44"/>
        <end position="55"/>
    </location>
</feature>
<reference evidence="4 5" key="1">
    <citation type="submission" date="2019-07" db="EMBL/GenBank/DDBJ databases">
        <title>Genomes of Cafeteria roenbergensis.</title>
        <authorList>
            <person name="Fischer M.G."/>
            <person name="Hackl T."/>
            <person name="Roman M."/>
        </authorList>
    </citation>
    <scope>NUCLEOTIDE SEQUENCE [LARGE SCALE GENOMIC DNA]</scope>
    <source>
        <strain evidence="4 5">E4-10P</strain>
    </source>
</reference>
<dbReference type="SUPFAM" id="SSF46689">
    <property type="entry name" value="Homeodomain-like"/>
    <property type="match status" value="1"/>
</dbReference>
<feature type="compositionally biased region" description="Low complexity" evidence="1">
    <location>
        <begin position="507"/>
        <end position="518"/>
    </location>
</feature>
<protein>
    <submittedName>
        <fullName evidence="4">Uncharacterized protein</fullName>
    </submittedName>
</protein>
<dbReference type="GO" id="GO:0005634">
    <property type="term" value="C:nucleus"/>
    <property type="evidence" value="ECO:0007669"/>
    <property type="project" value="TreeGrafter"/>
</dbReference>
<feature type="domain" description="HTH myb-type" evidence="3">
    <location>
        <begin position="201"/>
        <end position="248"/>
    </location>
</feature>
<evidence type="ECO:0000313" key="4">
    <source>
        <dbReference type="EMBL" id="KAA0172882.1"/>
    </source>
</evidence>
<dbReference type="GO" id="GO:0000978">
    <property type="term" value="F:RNA polymerase II cis-regulatory region sequence-specific DNA binding"/>
    <property type="evidence" value="ECO:0007669"/>
    <property type="project" value="TreeGrafter"/>
</dbReference>
<feature type="compositionally biased region" description="Basic and acidic residues" evidence="1">
    <location>
        <begin position="774"/>
        <end position="786"/>
    </location>
</feature>
<dbReference type="PROSITE" id="PS51294">
    <property type="entry name" value="HTH_MYB"/>
    <property type="match status" value="2"/>
</dbReference>
<feature type="region of interest" description="Disordered" evidence="1">
    <location>
        <begin position="572"/>
        <end position="627"/>
    </location>
</feature>
<dbReference type="SMART" id="SM00717">
    <property type="entry name" value="SANT"/>
    <property type="match status" value="2"/>
</dbReference>
<dbReference type="EMBL" id="VLTO01000041">
    <property type="protein sequence ID" value="KAA0172882.1"/>
    <property type="molecule type" value="Genomic_DNA"/>
</dbReference>
<dbReference type="PROSITE" id="PS50090">
    <property type="entry name" value="MYB_LIKE"/>
    <property type="match status" value="2"/>
</dbReference>
<accession>A0A5A8E521</accession>
<dbReference type="CDD" id="cd00167">
    <property type="entry name" value="SANT"/>
    <property type="match status" value="2"/>
</dbReference>
<evidence type="ECO:0000259" key="2">
    <source>
        <dbReference type="PROSITE" id="PS50090"/>
    </source>
</evidence>
<evidence type="ECO:0000259" key="3">
    <source>
        <dbReference type="PROSITE" id="PS51294"/>
    </source>
</evidence>
<feature type="region of interest" description="Disordered" evidence="1">
    <location>
        <begin position="507"/>
        <end position="547"/>
    </location>
</feature>
<feature type="compositionally biased region" description="Polar residues" evidence="1">
    <location>
        <begin position="299"/>
        <end position="312"/>
    </location>
</feature>
<dbReference type="Gene3D" id="1.10.10.60">
    <property type="entry name" value="Homeodomain-like"/>
    <property type="match status" value="2"/>
</dbReference>
<feature type="compositionally biased region" description="Low complexity" evidence="1">
    <location>
        <begin position="56"/>
        <end position="77"/>
    </location>
</feature>
<dbReference type="GO" id="GO:0000981">
    <property type="term" value="F:DNA-binding transcription factor activity, RNA polymerase II-specific"/>
    <property type="evidence" value="ECO:0007669"/>
    <property type="project" value="TreeGrafter"/>
</dbReference>